<evidence type="ECO:0000256" key="1">
    <source>
        <dbReference type="ARBA" id="ARBA00022679"/>
    </source>
</evidence>
<evidence type="ECO:0000256" key="5">
    <source>
        <dbReference type="SAM" id="Phobius"/>
    </source>
</evidence>
<evidence type="ECO:0000313" key="7">
    <source>
        <dbReference type="Proteomes" id="UP000237983"/>
    </source>
</evidence>
<keyword evidence="1" id="KW-0808">Transferase</keyword>
<feature type="transmembrane region" description="Helical" evidence="5">
    <location>
        <begin position="67"/>
        <end position="86"/>
    </location>
</feature>
<name>A0A2T0VGI3_9MICO</name>
<dbReference type="PANTHER" id="PTHR24421:SF61">
    <property type="entry name" value="OXYGEN SENSOR HISTIDINE KINASE NREB"/>
    <property type="match status" value="1"/>
</dbReference>
<dbReference type="InterPro" id="IPR036890">
    <property type="entry name" value="HATPase_C_sf"/>
</dbReference>
<dbReference type="PROSITE" id="PS51257">
    <property type="entry name" value="PROKAR_LIPOPROTEIN"/>
    <property type="match status" value="1"/>
</dbReference>
<evidence type="ECO:0000256" key="4">
    <source>
        <dbReference type="SAM" id="MobiDB-lite"/>
    </source>
</evidence>
<dbReference type="InterPro" id="IPR050482">
    <property type="entry name" value="Sensor_HK_TwoCompSys"/>
</dbReference>
<protein>
    <submittedName>
        <fullName evidence="6">Signal transduction histidine kinase</fullName>
    </submittedName>
</protein>
<reference evidence="6 7" key="1">
    <citation type="submission" date="2018-03" db="EMBL/GenBank/DDBJ databases">
        <title>Genomic Encyclopedia of Type Strains, Phase III (KMG-III): the genomes of soil and plant-associated and newly described type strains.</title>
        <authorList>
            <person name="Whitman W."/>
        </authorList>
    </citation>
    <scope>NUCLEOTIDE SEQUENCE [LARGE SCALE GENOMIC DNA]</scope>
    <source>
        <strain evidence="6 7">CGMCC 1.12484</strain>
    </source>
</reference>
<accession>A0A2T0VGI3</accession>
<keyword evidence="5" id="KW-0472">Membrane</keyword>
<proteinExistence type="predicted"/>
<keyword evidence="7" id="KW-1185">Reference proteome</keyword>
<keyword evidence="2 6" id="KW-0418">Kinase</keyword>
<feature type="transmembrane region" description="Helical" evidence="5">
    <location>
        <begin position="93"/>
        <end position="115"/>
    </location>
</feature>
<organism evidence="6 7">
    <name type="scientific">Glaciihabitans tibetensis</name>
    <dbReference type="NCBI Taxonomy" id="1266600"/>
    <lineage>
        <taxon>Bacteria</taxon>
        <taxon>Bacillati</taxon>
        <taxon>Actinomycetota</taxon>
        <taxon>Actinomycetes</taxon>
        <taxon>Micrococcales</taxon>
        <taxon>Microbacteriaceae</taxon>
        <taxon>Glaciihabitans</taxon>
    </lineage>
</organism>
<dbReference type="Gene3D" id="3.30.565.10">
    <property type="entry name" value="Histidine kinase-like ATPase, C-terminal domain"/>
    <property type="match status" value="1"/>
</dbReference>
<dbReference type="EMBL" id="PVTL01000002">
    <property type="protein sequence ID" value="PRY69338.1"/>
    <property type="molecule type" value="Genomic_DNA"/>
</dbReference>
<keyword evidence="5" id="KW-1133">Transmembrane helix</keyword>
<dbReference type="Proteomes" id="UP000237983">
    <property type="component" value="Unassembled WGS sequence"/>
</dbReference>
<evidence type="ECO:0000256" key="2">
    <source>
        <dbReference type="ARBA" id="ARBA00022777"/>
    </source>
</evidence>
<feature type="region of interest" description="Disordered" evidence="4">
    <location>
        <begin position="348"/>
        <end position="371"/>
    </location>
</feature>
<gene>
    <name evidence="6" type="ORF">B0I08_10210</name>
</gene>
<evidence type="ECO:0000256" key="3">
    <source>
        <dbReference type="ARBA" id="ARBA00023012"/>
    </source>
</evidence>
<dbReference type="GO" id="GO:0000160">
    <property type="term" value="P:phosphorelay signal transduction system"/>
    <property type="evidence" value="ECO:0007669"/>
    <property type="project" value="UniProtKB-KW"/>
</dbReference>
<dbReference type="AlphaFoldDB" id="A0A2T0VGI3"/>
<dbReference type="GO" id="GO:0016301">
    <property type="term" value="F:kinase activity"/>
    <property type="evidence" value="ECO:0007669"/>
    <property type="project" value="UniProtKB-KW"/>
</dbReference>
<feature type="compositionally biased region" description="Low complexity" evidence="4">
    <location>
        <begin position="358"/>
        <end position="368"/>
    </location>
</feature>
<evidence type="ECO:0000313" key="6">
    <source>
        <dbReference type="EMBL" id="PRY69338.1"/>
    </source>
</evidence>
<dbReference type="PANTHER" id="PTHR24421">
    <property type="entry name" value="NITRATE/NITRITE SENSOR PROTEIN NARX-RELATED"/>
    <property type="match status" value="1"/>
</dbReference>
<comment type="caution">
    <text evidence="6">The sequence shown here is derived from an EMBL/GenBank/DDBJ whole genome shotgun (WGS) entry which is preliminary data.</text>
</comment>
<keyword evidence="3" id="KW-0902">Two-component regulatory system</keyword>
<dbReference type="SUPFAM" id="SSF55874">
    <property type="entry name" value="ATPase domain of HSP90 chaperone/DNA topoisomerase II/histidine kinase"/>
    <property type="match status" value="1"/>
</dbReference>
<feature type="transmembrane region" description="Helical" evidence="5">
    <location>
        <begin position="180"/>
        <end position="198"/>
    </location>
</feature>
<sequence length="450" mass="46557">MPQRRMWLSGRVTSQLSQPAVLPRHVAAAATVAACVRCVWAIAATIIVMAIASVITTLASSGDLPSLGAPLAALVVMLVALGVVALRPSALSLAGFIVVGAVCVWAYQYSLMVIAPELNPGSVFVLNRPALALVLVGTASASPINAIGWGVAGYLAGQASVILVAFQFDVPPSTGAGPTLVLVNYVGVFLAIALIQRAQNGRVPDLRRLRQETELSDKQRDRERADAALLHDTILSDLSLIINSPPLIDDRVRARLLHDITTLAHPEWRDDARRSAHPRDTEFRNAVTNLASEFHGRGLSVDVTIDPGAVADVPPTVVEAALGAARACLENVLNHSGEDSAELIIGIGAGPSGPSGPSGPAGVEGPSGLAADPGSVEKPGEVLTLMVVDAGVGFDPAAVPADRLGLRASVVHRVESLGGTVRVWSAPGSGASVLLSFPIPVRGEREPVDA</sequence>
<feature type="transmembrane region" description="Helical" evidence="5">
    <location>
        <begin position="26"/>
        <end position="55"/>
    </location>
</feature>
<keyword evidence="5" id="KW-0812">Transmembrane</keyword>